<feature type="transmembrane region" description="Helical" evidence="10">
    <location>
        <begin position="42"/>
        <end position="61"/>
    </location>
</feature>
<dbReference type="GO" id="GO:0005886">
    <property type="term" value="C:plasma membrane"/>
    <property type="evidence" value="ECO:0007669"/>
    <property type="project" value="UniProtKB-SubCell"/>
</dbReference>
<dbReference type="InterPro" id="IPR005829">
    <property type="entry name" value="Sugar_transporter_CS"/>
</dbReference>
<dbReference type="PANTHER" id="PTHR48021:SF1">
    <property type="entry name" value="GH07001P-RELATED"/>
    <property type="match status" value="1"/>
</dbReference>
<dbReference type="RefSeq" id="XP_032790272.2">
    <property type="nucleotide sequence ID" value="XM_032934381.2"/>
</dbReference>
<keyword evidence="5 10" id="KW-0472">Membrane</keyword>
<dbReference type="InterPro" id="IPR044775">
    <property type="entry name" value="MFS_ERD6/Tret1-like"/>
</dbReference>
<organism evidence="13">
    <name type="scientific">Daphnia magna</name>
    <dbReference type="NCBI Taxonomy" id="35525"/>
    <lineage>
        <taxon>Eukaryota</taxon>
        <taxon>Metazoa</taxon>
        <taxon>Ecdysozoa</taxon>
        <taxon>Arthropoda</taxon>
        <taxon>Crustacea</taxon>
        <taxon>Branchiopoda</taxon>
        <taxon>Diplostraca</taxon>
        <taxon>Cladocera</taxon>
        <taxon>Anomopoda</taxon>
        <taxon>Daphniidae</taxon>
        <taxon>Daphnia</taxon>
    </lineage>
</organism>
<evidence type="ECO:0000313" key="13">
    <source>
        <dbReference type="EMBL" id="JAN69130.1"/>
    </source>
</evidence>
<dbReference type="AlphaFoldDB" id="A0A0P6H146"/>
<dbReference type="NCBIfam" id="TIGR00879">
    <property type="entry name" value="SP"/>
    <property type="match status" value="1"/>
</dbReference>
<evidence type="ECO:0000259" key="11">
    <source>
        <dbReference type="PROSITE" id="PS50850"/>
    </source>
</evidence>
<dbReference type="KEGG" id="dmk:116927370"/>
<sequence>MGKLDMEYDDVGTNDSSHLQSGSGINSKIDYKFASKGPQIKAALAGSIGAFILGTIIGWSSPVQPQLQSNSTQSGDGDSMWLADVTLDDNQMSWVGSLSNLGALFGALTGGILMDRFGRRSILMAMSLPYFIAWMLIAFAVNPAMLYAGRLLGGIAGGICSVVSPSYLGEISMPSLRGLLGMFFSSLLCAGILVTSLTGWLNWRLISGIAAVHPIILLVAMFFVPESPYHLIKTGRTSDAQKALKWLRGPDYNIAPEIMQMEVRLNAELAEKFSPSDLFKPWALKPLLLAVSLMIFQQLSGINAAVYNAVAIFESAGSTLDTLVCAILLNLDQLVVTIASSLLVERLGRKTLFVISESVMCLSLAGLGAFFYLKENSQTDPAIIKSLSWLPLVSLILFIAAFGIGAGPVPWLMTGEVLPAKVKGPGVSIAVFTNWFLAFIVTKSFVNIQEALTSAGAFWMFGGFCVMGTLFGLFLLPETKGKTQEEIQAFFNKSK</sequence>
<evidence type="ECO:0000256" key="8">
    <source>
        <dbReference type="RuleBase" id="RU003346"/>
    </source>
</evidence>
<dbReference type="PROSITE" id="PS00216">
    <property type="entry name" value="SUGAR_TRANSPORT_1"/>
    <property type="match status" value="2"/>
</dbReference>
<dbReference type="PANTHER" id="PTHR48021">
    <property type="match status" value="1"/>
</dbReference>
<dbReference type="Pfam" id="PF00083">
    <property type="entry name" value="Sugar_tr"/>
    <property type="match status" value="1"/>
</dbReference>
<feature type="transmembrane region" description="Helical" evidence="10">
    <location>
        <begin position="121"/>
        <end position="141"/>
    </location>
</feature>
<keyword evidence="6" id="KW-0325">Glycoprotein</keyword>
<comment type="subcellular location">
    <subcellularLocation>
        <location evidence="1">Cell membrane</location>
        <topology evidence="1">Multi-pass membrane protein</topology>
    </subcellularLocation>
</comment>
<dbReference type="Gene3D" id="1.20.1250.20">
    <property type="entry name" value="MFS general substrate transporter like domains"/>
    <property type="match status" value="1"/>
</dbReference>
<feature type="transmembrane region" description="Helical" evidence="10">
    <location>
        <begin position="205"/>
        <end position="224"/>
    </location>
</feature>
<name>A0A0P6H146_9CRUS</name>
<evidence type="ECO:0000256" key="1">
    <source>
        <dbReference type="ARBA" id="ARBA00004651"/>
    </source>
</evidence>
<reference evidence="13" key="1">
    <citation type="submission" date="2015-10" db="EMBL/GenBank/DDBJ databases">
        <title>EvidentialGene: Evidence-directed Construction of Complete mRNA Transcriptomes without Genomes.</title>
        <authorList>
            <person name="Gilbert D.G."/>
        </authorList>
    </citation>
    <scope>NUCLEOTIDE SEQUENCE</scope>
</reference>
<dbReference type="GO" id="GO:0051119">
    <property type="term" value="F:sugar transmembrane transporter activity"/>
    <property type="evidence" value="ECO:0007669"/>
    <property type="project" value="InterPro"/>
</dbReference>
<dbReference type="PRINTS" id="PR00171">
    <property type="entry name" value="SUGRTRNSPORT"/>
</dbReference>
<feature type="transmembrane region" description="Helical" evidence="10">
    <location>
        <begin position="392"/>
        <end position="413"/>
    </location>
</feature>
<dbReference type="PROSITE" id="PS50850">
    <property type="entry name" value="MFS"/>
    <property type="match status" value="1"/>
</dbReference>
<evidence type="ECO:0000256" key="4">
    <source>
        <dbReference type="ARBA" id="ARBA00022989"/>
    </source>
</evidence>
<keyword evidence="2" id="KW-1003">Cell membrane</keyword>
<evidence type="ECO:0000256" key="2">
    <source>
        <dbReference type="ARBA" id="ARBA00022475"/>
    </source>
</evidence>
<dbReference type="CDD" id="cd17358">
    <property type="entry name" value="MFS_GLUT6_8_Class3_like"/>
    <property type="match status" value="1"/>
</dbReference>
<dbReference type="GeneID" id="116927370"/>
<dbReference type="InterPro" id="IPR003663">
    <property type="entry name" value="Sugar/inositol_transpt"/>
</dbReference>
<keyword evidence="3 10" id="KW-0812">Transmembrane</keyword>
<dbReference type="OrthoDB" id="6612291at2759"/>
<keyword evidence="8" id="KW-0813">Transport</keyword>
<dbReference type="PROSITE" id="PS00217">
    <property type="entry name" value="SUGAR_TRANSPORT_2"/>
    <property type="match status" value="1"/>
</dbReference>
<keyword evidence="4 10" id="KW-1133">Transmembrane helix</keyword>
<feature type="transmembrane region" description="Helical" evidence="10">
    <location>
        <begin position="287"/>
        <end position="313"/>
    </location>
</feature>
<feature type="transmembrane region" description="Helical" evidence="10">
    <location>
        <begin position="425"/>
        <end position="446"/>
    </location>
</feature>
<accession>A0A0P6H146</accession>
<dbReference type="FunFam" id="1.20.1250.20:FF:000055">
    <property type="entry name" value="Facilitated trehalose transporter Tret1-2 homolog"/>
    <property type="match status" value="1"/>
</dbReference>
<feature type="transmembrane region" description="Helical" evidence="10">
    <location>
        <begin position="458"/>
        <end position="476"/>
    </location>
</feature>
<feature type="transmembrane region" description="Helical" evidence="10">
    <location>
        <begin position="180"/>
        <end position="199"/>
    </location>
</feature>
<feature type="region of interest" description="Disordered" evidence="9">
    <location>
        <begin position="1"/>
        <end position="22"/>
    </location>
</feature>
<dbReference type="EMBL" id="GDIQ01025607">
    <property type="protein sequence ID" value="JAN69130.1"/>
    <property type="molecule type" value="Transcribed_RNA"/>
</dbReference>
<evidence type="ECO:0000256" key="10">
    <source>
        <dbReference type="SAM" id="Phobius"/>
    </source>
</evidence>
<evidence type="ECO:0000313" key="12">
    <source>
        <dbReference type="EMBL" id="JAL51429.1"/>
    </source>
</evidence>
<feature type="transmembrane region" description="Helical" evidence="10">
    <location>
        <begin position="351"/>
        <end position="372"/>
    </location>
</feature>
<evidence type="ECO:0000256" key="6">
    <source>
        <dbReference type="ARBA" id="ARBA00023180"/>
    </source>
</evidence>
<dbReference type="InterPro" id="IPR036259">
    <property type="entry name" value="MFS_trans_sf"/>
</dbReference>
<dbReference type="EMBL" id="GDIQ01100297">
    <property type="protein sequence ID" value="JAL51429.1"/>
    <property type="molecule type" value="Transcribed_RNA"/>
</dbReference>
<feature type="domain" description="Major facilitator superfamily (MFS) profile" evidence="11">
    <location>
        <begin position="42"/>
        <end position="480"/>
    </location>
</feature>
<comment type="similarity">
    <text evidence="7">Belongs to the major facilitator superfamily. Sugar transporter (TC 2.A.1.1) family. Trehalose transporter subfamily.</text>
</comment>
<dbReference type="InterPro" id="IPR050549">
    <property type="entry name" value="MFS_Trehalose_Transporter"/>
</dbReference>
<dbReference type="InterPro" id="IPR020846">
    <property type="entry name" value="MFS_dom"/>
</dbReference>
<evidence type="ECO:0000256" key="7">
    <source>
        <dbReference type="ARBA" id="ARBA00024348"/>
    </source>
</evidence>
<evidence type="ECO:0000256" key="3">
    <source>
        <dbReference type="ARBA" id="ARBA00022692"/>
    </source>
</evidence>
<dbReference type="SUPFAM" id="SSF103473">
    <property type="entry name" value="MFS general substrate transporter"/>
    <property type="match status" value="1"/>
</dbReference>
<feature type="transmembrane region" description="Helical" evidence="10">
    <location>
        <begin position="319"/>
        <end position="344"/>
    </location>
</feature>
<dbReference type="InterPro" id="IPR005828">
    <property type="entry name" value="MFS_sugar_transport-like"/>
</dbReference>
<evidence type="ECO:0000256" key="5">
    <source>
        <dbReference type="ARBA" id="ARBA00023136"/>
    </source>
</evidence>
<feature type="compositionally biased region" description="Polar residues" evidence="9">
    <location>
        <begin position="13"/>
        <end position="22"/>
    </location>
</feature>
<proteinExistence type="inferred from homology"/>
<dbReference type="EMBL" id="GDIQ01031770">
    <property type="protein sequence ID" value="JAN62967.1"/>
    <property type="molecule type" value="Transcribed_RNA"/>
</dbReference>
<evidence type="ECO:0000256" key="9">
    <source>
        <dbReference type="SAM" id="MobiDB-lite"/>
    </source>
</evidence>
<protein>
    <submittedName>
        <fullName evidence="13">Medium-chain specific acyl-CoA dehydrogenase, mitochondrial</fullName>
    </submittedName>
    <submittedName>
        <fullName evidence="12">Putative Solute carrier family 2, facilitated glucose transporter member</fullName>
    </submittedName>
</protein>
<feature type="transmembrane region" description="Helical" evidence="10">
    <location>
        <begin position="94"/>
        <end position="114"/>
    </location>
</feature>
<dbReference type="RefSeq" id="XP_045031749.1">
    <property type="nucleotide sequence ID" value="XM_045175814.1"/>
</dbReference>
<keyword evidence="12" id="KW-0762">Sugar transport</keyword>